<proteinExistence type="predicted"/>
<dbReference type="OrthoDB" id="84581at2157"/>
<keyword evidence="2" id="KW-1185">Reference proteome</keyword>
<dbReference type="AlphaFoldDB" id="A0A2Z2M9B1"/>
<dbReference type="EMBL" id="CP014862">
    <property type="protein sequence ID" value="ASJ03110.1"/>
    <property type="molecule type" value="Genomic_DNA"/>
</dbReference>
<dbReference type="GeneID" id="33320250"/>
<organism evidence="1 2">
    <name type="scientific">Thermococcus profundus</name>
    <dbReference type="NCBI Taxonomy" id="49899"/>
    <lineage>
        <taxon>Archaea</taxon>
        <taxon>Methanobacteriati</taxon>
        <taxon>Methanobacteriota</taxon>
        <taxon>Thermococci</taxon>
        <taxon>Thermococcales</taxon>
        <taxon>Thermococcaceae</taxon>
        <taxon>Thermococcus</taxon>
    </lineage>
</organism>
<evidence type="ECO:0000313" key="1">
    <source>
        <dbReference type="EMBL" id="ASJ03110.1"/>
    </source>
</evidence>
<accession>A0A2Z2M9B1</accession>
<sequence length="73" mass="8346">MGDDGKQYLLDRTLEKWKNRRVAIGIGSETSFSGTLVDFDEEVILLKDVTDYTGNRARELIAKIDDINWITLL</sequence>
<dbReference type="KEGG" id="tprf:A3L09_07505"/>
<protein>
    <submittedName>
        <fullName evidence="1">Uncharacterized protein</fullName>
    </submittedName>
</protein>
<dbReference type="Gene3D" id="2.30.30.100">
    <property type="match status" value="1"/>
</dbReference>
<dbReference type="SUPFAM" id="SSF50182">
    <property type="entry name" value="Sm-like ribonucleoproteins"/>
    <property type="match status" value="1"/>
</dbReference>
<name>A0A2Z2M9B1_THEPR</name>
<gene>
    <name evidence="1" type="ORF">A3L09_07505</name>
</gene>
<dbReference type="CDD" id="cd00600">
    <property type="entry name" value="Sm_like"/>
    <property type="match status" value="1"/>
</dbReference>
<dbReference type="InterPro" id="IPR010920">
    <property type="entry name" value="LSM_dom_sf"/>
</dbReference>
<dbReference type="Proteomes" id="UP000250179">
    <property type="component" value="Chromosome"/>
</dbReference>
<dbReference type="RefSeq" id="WP_088858364.1">
    <property type="nucleotide sequence ID" value="NZ_CP014862.1"/>
</dbReference>
<reference evidence="1 2" key="1">
    <citation type="submission" date="2016-03" db="EMBL/GenBank/DDBJ databases">
        <title>Complete genome sequence of Thermococcus profundus strain DT5432.</title>
        <authorList>
            <person name="Oger P.M."/>
        </authorList>
    </citation>
    <scope>NUCLEOTIDE SEQUENCE [LARGE SCALE GENOMIC DNA]</scope>
    <source>
        <strain evidence="1 2">DT 5432</strain>
    </source>
</reference>
<evidence type="ECO:0000313" key="2">
    <source>
        <dbReference type="Proteomes" id="UP000250179"/>
    </source>
</evidence>